<sequence length="141" mass="14515">MHEAGDQWIAAGALAISALAGSKLTASPVFSGGGHTTLRTLTLVLLCLDFAGYAVLAVCEIARPRPHYDIRRWSTVFPLGMTAVAALSTATAAQLAGLHTPGSALLRVAASVWLLTLSGLLRALLRAGERRSSGPVGGVGR</sequence>
<evidence type="ECO:0000256" key="5">
    <source>
        <dbReference type="SAM" id="Phobius"/>
    </source>
</evidence>
<reference evidence="6 7" key="1">
    <citation type="submission" date="2021-08" db="EMBL/GenBank/DDBJ databases">
        <title>WGS of actinomycetes from Thailand.</title>
        <authorList>
            <person name="Thawai C."/>
        </authorList>
    </citation>
    <scope>NUCLEOTIDE SEQUENCE [LARGE SCALE GENOMIC DNA]</scope>
    <source>
        <strain evidence="6 7">PLK6-54</strain>
    </source>
</reference>
<dbReference type="RefSeq" id="WP_222963197.1">
    <property type="nucleotide sequence ID" value="NZ_JAINZZ010000016.1"/>
</dbReference>
<feature type="transmembrane region" description="Helical" evidence="5">
    <location>
        <begin position="104"/>
        <end position="125"/>
    </location>
</feature>
<dbReference type="InterPro" id="IPR004695">
    <property type="entry name" value="SLAC1/Mae1/Ssu1/TehA"/>
</dbReference>
<organism evidence="6 7">
    <name type="scientific">Actinacidiphila acidipaludis</name>
    <dbReference type="NCBI Taxonomy" id="2873382"/>
    <lineage>
        <taxon>Bacteria</taxon>
        <taxon>Bacillati</taxon>
        <taxon>Actinomycetota</taxon>
        <taxon>Actinomycetes</taxon>
        <taxon>Kitasatosporales</taxon>
        <taxon>Streptomycetaceae</taxon>
        <taxon>Actinacidiphila</taxon>
    </lineage>
</organism>
<evidence type="ECO:0000313" key="6">
    <source>
        <dbReference type="EMBL" id="MBY8879062.1"/>
    </source>
</evidence>
<evidence type="ECO:0000256" key="1">
    <source>
        <dbReference type="ARBA" id="ARBA00004141"/>
    </source>
</evidence>
<protein>
    <submittedName>
        <fullName evidence="6">Uncharacterized protein</fullName>
    </submittedName>
</protein>
<evidence type="ECO:0000256" key="3">
    <source>
        <dbReference type="ARBA" id="ARBA00022989"/>
    </source>
</evidence>
<dbReference type="Proteomes" id="UP000778578">
    <property type="component" value="Unassembled WGS sequence"/>
</dbReference>
<evidence type="ECO:0000256" key="4">
    <source>
        <dbReference type="ARBA" id="ARBA00023136"/>
    </source>
</evidence>
<name>A0ABS7QAN8_9ACTN</name>
<evidence type="ECO:0000256" key="2">
    <source>
        <dbReference type="ARBA" id="ARBA00022692"/>
    </source>
</evidence>
<dbReference type="EMBL" id="JAINZZ010000016">
    <property type="protein sequence ID" value="MBY8879062.1"/>
    <property type="molecule type" value="Genomic_DNA"/>
</dbReference>
<feature type="transmembrane region" description="Helical" evidence="5">
    <location>
        <begin position="41"/>
        <end position="62"/>
    </location>
</feature>
<keyword evidence="4 5" id="KW-0472">Membrane</keyword>
<keyword evidence="2 5" id="KW-0812">Transmembrane</keyword>
<evidence type="ECO:0000313" key="7">
    <source>
        <dbReference type="Proteomes" id="UP000778578"/>
    </source>
</evidence>
<comment type="caution">
    <text evidence="6">The sequence shown here is derived from an EMBL/GenBank/DDBJ whole genome shotgun (WGS) entry which is preliminary data.</text>
</comment>
<keyword evidence="7" id="KW-1185">Reference proteome</keyword>
<comment type="subcellular location">
    <subcellularLocation>
        <location evidence="1">Membrane</location>
        <topology evidence="1">Multi-pass membrane protein</topology>
    </subcellularLocation>
</comment>
<dbReference type="Pfam" id="PF03595">
    <property type="entry name" value="SLAC1"/>
    <property type="match status" value="1"/>
</dbReference>
<feature type="transmembrane region" description="Helical" evidence="5">
    <location>
        <begin position="74"/>
        <end position="98"/>
    </location>
</feature>
<keyword evidence="3 5" id="KW-1133">Transmembrane helix</keyword>
<dbReference type="Gene3D" id="1.50.10.150">
    <property type="entry name" value="Voltage-dependent anion channel"/>
    <property type="match status" value="1"/>
</dbReference>
<gene>
    <name evidence="6" type="ORF">K7862_15655</name>
</gene>
<proteinExistence type="predicted"/>
<accession>A0ABS7QAN8</accession>
<dbReference type="InterPro" id="IPR038665">
    <property type="entry name" value="Voltage-dep_anion_channel_sf"/>
</dbReference>